<evidence type="ECO:0000313" key="1">
    <source>
        <dbReference type="EMBL" id="KKS59648.1"/>
    </source>
</evidence>
<organism evidence="1 2">
    <name type="scientific">candidate division WWE3 bacterium GW2011_GWF2_42_42</name>
    <dbReference type="NCBI Taxonomy" id="1619142"/>
    <lineage>
        <taxon>Bacteria</taxon>
        <taxon>Katanobacteria</taxon>
    </lineage>
</organism>
<reference evidence="1 2" key="1">
    <citation type="journal article" date="2015" name="Nature">
        <title>rRNA introns, odd ribosomes, and small enigmatic genomes across a large radiation of phyla.</title>
        <authorList>
            <person name="Brown C.T."/>
            <person name="Hug L.A."/>
            <person name="Thomas B.C."/>
            <person name="Sharon I."/>
            <person name="Castelle C.J."/>
            <person name="Singh A."/>
            <person name="Wilkins M.J."/>
            <person name="Williams K.H."/>
            <person name="Banfield J.F."/>
        </authorList>
    </citation>
    <scope>NUCLEOTIDE SEQUENCE [LARGE SCALE GENOMIC DNA]</scope>
</reference>
<dbReference type="AlphaFoldDB" id="A0A0G1DBV7"/>
<gene>
    <name evidence="1" type="ORF">UV26_C0018G0006</name>
</gene>
<proteinExistence type="predicted"/>
<evidence type="ECO:0000313" key="2">
    <source>
        <dbReference type="Proteomes" id="UP000034678"/>
    </source>
</evidence>
<comment type="caution">
    <text evidence="1">The sequence shown here is derived from an EMBL/GenBank/DDBJ whole genome shotgun (WGS) entry which is preliminary data.</text>
</comment>
<dbReference type="Proteomes" id="UP000034678">
    <property type="component" value="Unassembled WGS sequence"/>
</dbReference>
<name>A0A0G1DBV7_UNCKA</name>
<dbReference type="STRING" id="1619142.UV26_C0018G0006"/>
<sequence>MKETENKEFIDFLKVAFGQKEVGLIMAKNRDELGDFSRIMDNEGFKRSDNILDLLNSPKMYLSVDENMNKDVYDFIVQYPTGQVEIFDNTAMKSNTFSPNHTNSCVVILVLKEDLSKIQEKGWDILSLCGVTYQSQI</sequence>
<protein>
    <submittedName>
        <fullName evidence="1">Uncharacterized protein</fullName>
    </submittedName>
</protein>
<accession>A0A0G1DBV7</accession>
<dbReference type="EMBL" id="LCDU01000018">
    <property type="protein sequence ID" value="KKS59648.1"/>
    <property type="molecule type" value="Genomic_DNA"/>
</dbReference>